<name>U4L281_PYROM</name>
<keyword evidence="1" id="KW-0812">Transmembrane</keyword>
<dbReference type="Proteomes" id="UP000018144">
    <property type="component" value="Unassembled WGS sequence"/>
</dbReference>
<organism evidence="2 3">
    <name type="scientific">Pyronema omphalodes (strain CBS 100304)</name>
    <name type="common">Pyronema confluens</name>
    <dbReference type="NCBI Taxonomy" id="1076935"/>
    <lineage>
        <taxon>Eukaryota</taxon>
        <taxon>Fungi</taxon>
        <taxon>Dikarya</taxon>
        <taxon>Ascomycota</taxon>
        <taxon>Pezizomycotina</taxon>
        <taxon>Pezizomycetes</taxon>
        <taxon>Pezizales</taxon>
        <taxon>Pyronemataceae</taxon>
        <taxon>Pyronema</taxon>
    </lineage>
</organism>
<evidence type="ECO:0000313" key="3">
    <source>
        <dbReference type="Proteomes" id="UP000018144"/>
    </source>
</evidence>
<keyword evidence="1" id="KW-0472">Membrane</keyword>
<proteinExistence type="predicted"/>
<evidence type="ECO:0000313" key="2">
    <source>
        <dbReference type="EMBL" id="CCX09250.1"/>
    </source>
</evidence>
<sequence>MTCGVIYSNAFITFLTGAGILYLKCSKRRQEHVLYLIQGAGRNTGLAIP</sequence>
<keyword evidence="1" id="KW-1133">Transmembrane helix</keyword>
<dbReference type="AlphaFoldDB" id="U4L281"/>
<keyword evidence="3" id="KW-1185">Reference proteome</keyword>
<dbReference type="EMBL" id="HF935447">
    <property type="protein sequence ID" value="CCX09250.1"/>
    <property type="molecule type" value="Genomic_DNA"/>
</dbReference>
<accession>U4L281</accession>
<protein>
    <submittedName>
        <fullName evidence="2">Uncharacterized protein</fullName>
    </submittedName>
</protein>
<reference evidence="2 3" key="1">
    <citation type="journal article" date="2013" name="PLoS Genet.">
        <title>The genome and development-dependent transcriptomes of Pyronema confluens: a window into fungal evolution.</title>
        <authorList>
            <person name="Traeger S."/>
            <person name="Altegoer F."/>
            <person name="Freitag M."/>
            <person name="Gabaldon T."/>
            <person name="Kempken F."/>
            <person name="Kumar A."/>
            <person name="Marcet-Houben M."/>
            <person name="Poggeler S."/>
            <person name="Stajich J.E."/>
            <person name="Nowrousian M."/>
        </authorList>
    </citation>
    <scope>NUCLEOTIDE SEQUENCE [LARGE SCALE GENOMIC DNA]</scope>
    <source>
        <strain evidence="3">CBS 100304</strain>
        <tissue evidence="2">Vegetative mycelium</tissue>
    </source>
</reference>
<evidence type="ECO:0000256" key="1">
    <source>
        <dbReference type="SAM" id="Phobius"/>
    </source>
</evidence>
<feature type="transmembrane region" description="Helical" evidence="1">
    <location>
        <begin position="6"/>
        <end position="23"/>
    </location>
</feature>
<gene>
    <name evidence="2" type="ORF">PCON_08843</name>
</gene>